<dbReference type="GO" id="GO:0004869">
    <property type="term" value="F:cysteine-type endopeptidase inhibitor activity"/>
    <property type="evidence" value="ECO:0007669"/>
    <property type="project" value="UniProtKB-KW"/>
</dbReference>
<evidence type="ECO:0000256" key="2">
    <source>
        <dbReference type="ARBA" id="ARBA00022525"/>
    </source>
</evidence>
<evidence type="ECO:0000259" key="6">
    <source>
        <dbReference type="Pfam" id="PF00031"/>
    </source>
</evidence>
<dbReference type="Pfam" id="PF00031">
    <property type="entry name" value="Cystatin"/>
    <property type="match status" value="1"/>
</dbReference>
<keyword evidence="2" id="KW-0964">Secreted</keyword>
<dbReference type="Gene3D" id="3.10.450.10">
    <property type="match status" value="1"/>
</dbReference>
<evidence type="ECO:0000256" key="5">
    <source>
        <dbReference type="ARBA" id="ARBA00023157"/>
    </source>
</evidence>
<gene>
    <name evidence="7" type="ORF">L1049_008900</name>
</gene>
<dbReference type="PANTHER" id="PTHR47033">
    <property type="entry name" value="CYSTATIN-M"/>
    <property type="match status" value="1"/>
</dbReference>
<organism evidence="7 8">
    <name type="scientific">Liquidambar formosana</name>
    <name type="common">Formosan gum</name>
    <dbReference type="NCBI Taxonomy" id="63359"/>
    <lineage>
        <taxon>Eukaryota</taxon>
        <taxon>Viridiplantae</taxon>
        <taxon>Streptophyta</taxon>
        <taxon>Embryophyta</taxon>
        <taxon>Tracheophyta</taxon>
        <taxon>Spermatophyta</taxon>
        <taxon>Magnoliopsida</taxon>
        <taxon>eudicotyledons</taxon>
        <taxon>Gunneridae</taxon>
        <taxon>Pentapetalae</taxon>
        <taxon>Saxifragales</taxon>
        <taxon>Altingiaceae</taxon>
        <taxon>Liquidambar</taxon>
    </lineage>
</organism>
<dbReference type="FunFam" id="3.10.450.10:FF:000013">
    <property type="entry name" value="Cysteine proteinase inhibitor"/>
    <property type="match status" value="1"/>
</dbReference>
<dbReference type="AlphaFoldDB" id="A0AAP0X4W5"/>
<comment type="subcellular location">
    <subcellularLocation>
        <location evidence="1">Secreted</location>
    </subcellularLocation>
</comment>
<keyword evidence="5" id="KW-1015">Disulfide bond</keyword>
<evidence type="ECO:0000256" key="4">
    <source>
        <dbReference type="ARBA" id="ARBA00022704"/>
    </source>
</evidence>
<dbReference type="Proteomes" id="UP001415857">
    <property type="component" value="Unassembled WGS sequence"/>
</dbReference>
<dbReference type="SUPFAM" id="SSF54403">
    <property type="entry name" value="Cystatin/monellin"/>
    <property type="match status" value="1"/>
</dbReference>
<reference evidence="7 8" key="1">
    <citation type="journal article" date="2024" name="Plant J.">
        <title>Genome sequences and population genomics reveal climatic adaptation and genomic divergence between two closely related sweetgum species.</title>
        <authorList>
            <person name="Xu W.Q."/>
            <person name="Ren C.Q."/>
            <person name="Zhang X.Y."/>
            <person name="Comes H.P."/>
            <person name="Liu X.H."/>
            <person name="Li Y.G."/>
            <person name="Kettle C.J."/>
            <person name="Jalonen R."/>
            <person name="Gaisberger H."/>
            <person name="Ma Y.Z."/>
            <person name="Qiu Y.X."/>
        </authorList>
    </citation>
    <scope>NUCLEOTIDE SEQUENCE [LARGE SCALE GENOMIC DNA]</scope>
    <source>
        <strain evidence="7">Hangzhou</strain>
    </source>
</reference>
<evidence type="ECO:0000256" key="3">
    <source>
        <dbReference type="ARBA" id="ARBA00022690"/>
    </source>
</evidence>
<dbReference type="InterPro" id="IPR000010">
    <property type="entry name" value="Cystatin_dom"/>
</dbReference>
<dbReference type="InterPro" id="IPR046350">
    <property type="entry name" value="Cystatin_sf"/>
</dbReference>
<protein>
    <recommendedName>
        <fullName evidence="6">Cystatin domain-containing protein</fullName>
    </recommendedName>
</protein>
<evidence type="ECO:0000313" key="7">
    <source>
        <dbReference type="EMBL" id="KAK9290726.1"/>
    </source>
</evidence>
<sequence length="131" mass="14913">MQFQCSHIFRDTHVVVDKYVNLTLLLSGSKMKAGYGSHGRGPGWRAMPIHHPEVQDAANHALKTLQQRSNSLSPYELIEIILAKAEVIDDSVKFELLLKVTRGSKEEKFKVEVNKRTEGTLYLNQMEHDHS</sequence>
<accession>A0AAP0X4W5</accession>
<proteinExistence type="predicted"/>
<dbReference type="EMBL" id="JBBPBK010000002">
    <property type="protein sequence ID" value="KAK9290726.1"/>
    <property type="molecule type" value="Genomic_DNA"/>
</dbReference>
<evidence type="ECO:0000256" key="1">
    <source>
        <dbReference type="ARBA" id="ARBA00004613"/>
    </source>
</evidence>
<keyword evidence="4" id="KW-0789">Thiol protease inhibitor</keyword>
<keyword evidence="8" id="KW-1185">Reference proteome</keyword>
<feature type="domain" description="Cystatin" evidence="6">
    <location>
        <begin position="48"/>
        <end position="108"/>
    </location>
</feature>
<dbReference type="CDD" id="cd00042">
    <property type="entry name" value="CY"/>
    <property type="match status" value="1"/>
</dbReference>
<evidence type="ECO:0000313" key="8">
    <source>
        <dbReference type="Proteomes" id="UP001415857"/>
    </source>
</evidence>
<dbReference type="PANTHER" id="PTHR47033:SF1">
    <property type="entry name" value="CYSTATIN-M"/>
    <property type="match status" value="1"/>
</dbReference>
<name>A0AAP0X4W5_LIQFO</name>
<comment type="caution">
    <text evidence="7">The sequence shown here is derived from an EMBL/GenBank/DDBJ whole genome shotgun (WGS) entry which is preliminary data.</text>
</comment>
<dbReference type="GO" id="GO:0005576">
    <property type="term" value="C:extracellular region"/>
    <property type="evidence" value="ECO:0007669"/>
    <property type="project" value="UniProtKB-SubCell"/>
</dbReference>
<keyword evidence="3" id="KW-0646">Protease inhibitor</keyword>